<evidence type="ECO:0000256" key="6">
    <source>
        <dbReference type="ARBA" id="ARBA00023136"/>
    </source>
</evidence>
<protein>
    <submittedName>
        <fullName evidence="10">Type VII secretion integral membrane protein EccD</fullName>
    </submittedName>
</protein>
<feature type="transmembrane region" description="Helical" evidence="8">
    <location>
        <begin position="156"/>
        <end position="176"/>
    </location>
</feature>
<feature type="transmembrane region" description="Helical" evidence="8">
    <location>
        <begin position="131"/>
        <end position="150"/>
    </location>
</feature>
<name>A0A927JCA4_9ACTN</name>
<reference evidence="10" key="1">
    <citation type="submission" date="2020-09" db="EMBL/GenBank/DDBJ databases">
        <title>Hoyosella lacisalsi sp. nov., a halotolerant actinobacterium isolated from soil of Lake Gudzhirganskoe.</title>
        <authorList>
            <person name="Yang Q."/>
            <person name="Guo P.Y."/>
            <person name="Liu S.W."/>
            <person name="Li F.N."/>
            <person name="Sun C.H."/>
        </authorList>
    </citation>
    <scope>NUCLEOTIDE SEQUENCE</scope>
    <source>
        <strain evidence="10">G463</strain>
    </source>
</reference>
<feature type="transmembrane region" description="Helical" evidence="8">
    <location>
        <begin position="419"/>
        <end position="440"/>
    </location>
</feature>
<feature type="transmembrane region" description="Helical" evidence="8">
    <location>
        <begin position="365"/>
        <end position="382"/>
    </location>
</feature>
<dbReference type="Gene3D" id="3.10.20.90">
    <property type="entry name" value="Phosphatidylinositol 3-kinase Catalytic Subunit, Chain A, domain 1"/>
    <property type="match status" value="1"/>
</dbReference>
<evidence type="ECO:0000256" key="5">
    <source>
        <dbReference type="ARBA" id="ARBA00022989"/>
    </source>
</evidence>
<evidence type="ECO:0000256" key="8">
    <source>
        <dbReference type="SAM" id="Phobius"/>
    </source>
</evidence>
<feature type="region of interest" description="Disordered" evidence="7">
    <location>
        <begin position="303"/>
        <end position="322"/>
    </location>
</feature>
<feature type="transmembrane region" description="Helical" evidence="8">
    <location>
        <begin position="240"/>
        <end position="258"/>
    </location>
</feature>
<feature type="transmembrane region" description="Helical" evidence="8">
    <location>
        <begin position="210"/>
        <end position="228"/>
    </location>
</feature>
<dbReference type="InterPro" id="IPR024962">
    <property type="entry name" value="YukD-like"/>
</dbReference>
<dbReference type="InterPro" id="IPR044049">
    <property type="entry name" value="EccD_transm"/>
</dbReference>
<evidence type="ECO:0000256" key="7">
    <source>
        <dbReference type="SAM" id="MobiDB-lite"/>
    </source>
</evidence>
<evidence type="ECO:0000256" key="3">
    <source>
        <dbReference type="ARBA" id="ARBA00022475"/>
    </source>
</evidence>
<feature type="domain" description="EccD-like transmembrane" evidence="9">
    <location>
        <begin position="134"/>
        <end position="481"/>
    </location>
</feature>
<comment type="caution">
    <text evidence="10">The sequence shown here is derived from an EMBL/GenBank/DDBJ whole genome shotgun (WGS) entry which is preliminary data.</text>
</comment>
<evidence type="ECO:0000256" key="4">
    <source>
        <dbReference type="ARBA" id="ARBA00022692"/>
    </source>
</evidence>
<gene>
    <name evidence="10" type="primary">eccD</name>
    <name evidence="10" type="ORF">HT102_07965</name>
</gene>
<dbReference type="PIRSF" id="PIRSF017804">
    <property type="entry name" value="Secretion_EccD1"/>
    <property type="match status" value="1"/>
</dbReference>
<keyword evidence="4 8" id="KW-0812">Transmembrane</keyword>
<evidence type="ECO:0000313" key="11">
    <source>
        <dbReference type="Proteomes" id="UP000642993"/>
    </source>
</evidence>
<comment type="subcellular location">
    <subcellularLocation>
        <location evidence="1">Cell membrane</location>
        <topology evidence="1">Multi-pass membrane protein</topology>
    </subcellularLocation>
</comment>
<feature type="transmembrane region" description="Helical" evidence="8">
    <location>
        <begin position="394"/>
        <end position="413"/>
    </location>
</feature>
<dbReference type="Proteomes" id="UP000642993">
    <property type="component" value="Unassembled WGS sequence"/>
</dbReference>
<keyword evidence="11" id="KW-1185">Reference proteome</keyword>
<dbReference type="RefSeq" id="WP_192038896.1">
    <property type="nucleotide sequence ID" value="NZ_JACYWE010000004.1"/>
</dbReference>
<dbReference type="GO" id="GO:0005886">
    <property type="term" value="C:plasma membrane"/>
    <property type="evidence" value="ECO:0007669"/>
    <property type="project" value="UniProtKB-SubCell"/>
</dbReference>
<comment type="similarity">
    <text evidence="2">Belongs to the EccD/Snm4 family.</text>
</comment>
<evidence type="ECO:0000313" key="10">
    <source>
        <dbReference type="EMBL" id="MBD8506416.1"/>
    </source>
</evidence>
<keyword evidence="6 8" id="KW-0472">Membrane</keyword>
<dbReference type="Pfam" id="PF19053">
    <property type="entry name" value="EccD"/>
    <property type="match status" value="1"/>
</dbReference>
<dbReference type="NCBIfam" id="TIGR03920">
    <property type="entry name" value="T7SS_EccD"/>
    <property type="match status" value="1"/>
</dbReference>
<feature type="transmembrane region" description="Helical" evidence="8">
    <location>
        <begin position="338"/>
        <end position="359"/>
    </location>
</feature>
<keyword evidence="3" id="KW-1003">Cell membrane</keyword>
<feature type="transmembrane region" description="Helical" evidence="8">
    <location>
        <begin position="183"/>
        <end position="204"/>
    </location>
</feature>
<feature type="transmembrane region" description="Helical" evidence="8">
    <location>
        <begin position="264"/>
        <end position="285"/>
    </location>
</feature>
<sequence length="481" mass="49083">MNDLLHDDLDSSDAPSLCHICVVSPTRQIDIALPDAVPLILLMPRLVELTAASTESARQPGPGWTVARIGGEPLDLNHSLGRLGIRNGELLLLSPAEQAPPAVLSDDVIDAVASYSSSQSSLWATGRAQPITCLLLVLTALVAAVTMLRAPAGTHLALASIVLLAIPALITLALLGRPARSPWATTSLLIATVPLATGVLGQFIPGGPGAPHALVVAIYTLCLMVLAARRSPETAHLHTSLATIAVVVALGTIMLMVAPMTPVHAAMAFLAASPFAAALAPRLAVALARLPLPPVPSPGMSLSLADPAGEAPGPTSDPATATAEVESRTVVAYRYLDGLLAAVLVLSGGAATVTAIHLATTDDPHGYAVLALLAVIAAAFLLRGRGIARTAPAVIIASTGAVVATAAMLGAAWSPLVPAPATVAVALAMLLGTFIVGVVLPGGTYTPVQYRLVELLEYLMLALAVPTGLWALELFSYVRGL</sequence>
<dbReference type="EMBL" id="JACYWE010000004">
    <property type="protein sequence ID" value="MBD8506416.1"/>
    <property type="molecule type" value="Genomic_DNA"/>
</dbReference>
<dbReference type="Pfam" id="PF08817">
    <property type="entry name" value="YukD"/>
    <property type="match status" value="1"/>
</dbReference>
<proteinExistence type="inferred from homology"/>
<accession>A0A927JCA4</accession>
<evidence type="ECO:0000256" key="2">
    <source>
        <dbReference type="ARBA" id="ARBA00006162"/>
    </source>
</evidence>
<dbReference type="InterPro" id="IPR006707">
    <property type="entry name" value="T7SS_EccD"/>
</dbReference>
<evidence type="ECO:0000259" key="9">
    <source>
        <dbReference type="Pfam" id="PF19053"/>
    </source>
</evidence>
<feature type="transmembrane region" description="Helical" evidence="8">
    <location>
        <begin position="452"/>
        <end position="472"/>
    </location>
</feature>
<keyword evidence="5 8" id="KW-1133">Transmembrane helix</keyword>
<dbReference type="AlphaFoldDB" id="A0A927JCA4"/>
<evidence type="ECO:0000256" key="1">
    <source>
        <dbReference type="ARBA" id="ARBA00004651"/>
    </source>
</evidence>
<organism evidence="10 11">
    <name type="scientific">Lolliginicoccus lacisalsi</name>
    <dbReference type="NCBI Taxonomy" id="2742202"/>
    <lineage>
        <taxon>Bacteria</taxon>
        <taxon>Bacillati</taxon>
        <taxon>Actinomycetota</taxon>
        <taxon>Actinomycetes</taxon>
        <taxon>Mycobacteriales</taxon>
        <taxon>Hoyosellaceae</taxon>
        <taxon>Lolliginicoccus</taxon>
    </lineage>
</organism>